<keyword evidence="1" id="KW-0732">Signal</keyword>
<dbReference type="KEGG" id="ccos:Pan44_09680"/>
<gene>
    <name evidence="2" type="ORF">Pan44_09680</name>
</gene>
<feature type="signal peptide" evidence="1">
    <location>
        <begin position="1"/>
        <end position="21"/>
    </location>
</feature>
<dbReference type="Gene3D" id="1.50.10.20">
    <property type="match status" value="1"/>
</dbReference>
<dbReference type="Proteomes" id="UP000315700">
    <property type="component" value="Chromosome"/>
</dbReference>
<dbReference type="EMBL" id="CP036271">
    <property type="protein sequence ID" value="QDT52954.1"/>
    <property type="molecule type" value="Genomic_DNA"/>
</dbReference>
<proteinExistence type="predicted"/>
<evidence type="ECO:0000313" key="3">
    <source>
        <dbReference type="Proteomes" id="UP000315700"/>
    </source>
</evidence>
<dbReference type="InterPro" id="IPR008930">
    <property type="entry name" value="Terpenoid_cyclase/PrenylTrfase"/>
</dbReference>
<dbReference type="RefSeq" id="WP_145027748.1">
    <property type="nucleotide sequence ID" value="NZ_CP036271.1"/>
</dbReference>
<keyword evidence="3" id="KW-1185">Reference proteome</keyword>
<sequence precursor="true">MNAWRLAAVSVLLLPAFVRGADENPKEESIRSAVARSLPLLKAGAQGAIAHKRKCFMCHNQALPVFAMHAARDRGFDLDEEFLREQLQFTVDFLKRNQERYLKGEGQGGQADMAGYALWMLDVGRWTPDETTAAVAEYFLRFQADRDHWASVSKRPPSEQSPFTASYVALRGLRHFGLPDQQQRIDKRRSQLRDWLVATPASDTEDRVFRLRALHEVEAPEDKLREAATELLKFQRSDGSWSQDAERDGDAYATGSALVALHETGQLSPTDAPYRRGLAFLLKTQLEDGSWHVVSHSKPFQAYFESGYPHGADQFISIAAAGWATTALALALPEVKPSSPAGPPKTE</sequence>
<organism evidence="2 3">
    <name type="scientific">Caulifigura coniformis</name>
    <dbReference type="NCBI Taxonomy" id="2527983"/>
    <lineage>
        <taxon>Bacteria</taxon>
        <taxon>Pseudomonadati</taxon>
        <taxon>Planctomycetota</taxon>
        <taxon>Planctomycetia</taxon>
        <taxon>Planctomycetales</taxon>
        <taxon>Planctomycetaceae</taxon>
        <taxon>Caulifigura</taxon>
    </lineage>
</organism>
<protein>
    <recommendedName>
        <fullName evidence="4">Prenyltransferase and squalene oxidase repeat protein</fullName>
    </recommendedName>
</protein>
<name>A0A517SA02_9PLAN</name>
<evidence type="ECO:0000313" key="2">
    <source>
        <dbReference type="EMBL" id="QDT52954.1"/>
    </source>
</evidence>
<reference evidence="2 3" key="1">
    <citation type="submission" date="2019-02" db="EMBL/GenBank/DDBJ databases">
        <title>Deep-cultivation of Planctomycetes and their phenomic and genomic characterization uncovers novel biology.</title>
        <authorList>
            <person name="Wiegand S."/>
            <person name="Jogler M."/>
            <person name="Boedeker C."/>
            <person name="Pinto D."/>
            <person name="Vollmers J."/>
            <person name="Rivas-Marin E."/>
            <person name="Kohn T."/>
            <person name="Peeters S.H."/>
            <person name="Heuer A."/>
            <person name="Rast P."/>
            <person name="Oberbeckmann S."/>
            <person name="Bunk B."/>
            <person name="Jeske O."/>
            <person name="Meyerdierks A."/>
            <person name="Storesund J.E."/>
            <person name="Kallscheuer N."/>
            <person name="Luecker S."/>
            <person name="Lage O.M."/>
            <person name="Pohl T."/>
            <person name="Merkel B.J."/>
            <person name="Hornburger P."/>
            <person name="Mueller R.-W."/>
            <person name="Bruemmer F."/>
            <person name="Labrenz M."/>
            <person name="Spormann A.M."/>
            <person name="Op den Camp H."/>
            <person name="Overmann J."/>
            <person name="Amann R."/>
            <person name="Jetten M.S.M."/>
            <person name="Mascher T."/>
            <person name="Medema M.H."/>
            <person name="Devos D.P."/>
            <person name="Kaster A.-K."/>
            <person name="Ovreas L."/>
            <person name="Rohde M."/>
            <person name="Galperin M.Y."/>
            <person name="Jogler C."/>
        </authorList>
    </citation>
    <scope>NUCLEOTIDE SEQUENCE [LARGE SCALE GENOMIC DNA]</scope>
    <source>
        <strain evidence="2 3">Pan44</strain>
    </source>
</reference>
<evidence type="ECO:0000256" key="1">
    <source>
        <dbReference type="SAM" id="SignalP"/>
    </source>
</evidence>
<dbReference type="SUPFAM" id="SSF48239">
    <property type="entry name" value="Terpenoid cyclases/Protein prenyltransferases"/>
    <property type="match status" value="1"/>
</dbReference>
<feature type="chain" id="PRO_5022199464" description="Prenyltransferase and squalene oxidase repeat protein" evidence="1">
    <location>
        <begin position="22"/>
        <end position="347"/>
    </location>
</feature>
<dbReference type="AlphaFoldDB" id="A0A517SA02"/>
<evidence type="ECO:0008006" key="4">
    <source>
        <dbReference type="Google" id="ProtNLM"/>
    </source>
</evidence>
<dbReference type="InParanoid" id="A0A517SA02"/>
<dbReference type="OrthoDB" id="263958at2"/>
<accession>A0A517SA02</accession>